<evidence type="ECO:0000313" key="3">
    <source>
        <dbReference type="Proteomes" id="UP000031829"/>
    </source>
</evidence>
<dbReference type="PANTHER" id="PTHR45947:SF3">
    <property type="entry name" value="SULFOQUINOVOSYL TRANSFERASE SQD2"/>
    <property type="match status" value="1"/>
</dbReference>
<reference evidence="2 3" key="1">
    <citation type="journal article" date="2015" name="Genome Announc.">
        <title>Complete genome sequences for 35 biothreat assay-relevant bacillus species.</title>
        <authorList>
            <person name="Johnson S.L."/>
            <person name="Daligault H.E."/>
            <person name="Davenport K.W."/>
            <person name="Jaissle J."/>
            <person name="Frey K.G."/>
            <person name="Ladner J.T."/>
            <person name="Broomall S.M."/>
            <person name="Bishop-Lilly K.A."/>
            <person name="Bruce D.C."/>
            <person name="Gibbons H.S."/>
            <person name="Coyne S.R."/>
            <person name="Lo C.C."/>
            <person name="Meincke L."/>
            <person name="Munk A.C."/>
            <person name="Koroleva G.I."/>
            <person name="Rosenzweig C.N."/>
            <person name="Palacios G.F."/>
            <person name="Redden C.L."/>
            <person name="Minogue T.D."/>
            <person name="Chain P.S."/>
        </authorList>
    </citation>
    <scope>NUCLEOTIDE SEQUENCE [LARGE SCALE GENOMIC DNA]</scope>
    <source>
        <strain evidence="3">ATCC 14581 / DSM 32 / JCM 2506 / NBRC 15308 / NCIMB 9376 / NCTC 10342 / NRRL B-14308 / VKM B-512</strain>
    </source>
</reference>
<keyword evidence="2" id="KW-0808">Transferase</keyword>
<dbReference type="GeneID" id="93645682"/>
<dbReference type="Pfam" id="PF00534">
    <property type="entry name" value="Glycos_transf_1"/>
    <property type="match status" value="1"/>
</dbReference>
<dbReference type="SUPFAM" id="SSF53756">
    <property type="entry name" value="UDP-Glycosyltransferase/glycogen phosphorylase"/>
    <property type="match status" value="1"/>
</dbReference>
<evidence type="ECO:0000313" key="2">
    <source>
        <dbReference type="EMBL" id="AJI22744.1"/>
    </source>
</evidence>
<accession>A0A0B6ASB5</accession>
<dbReference type="PANTHER" id="PTHR45947">
    <property type="entry name" value="SULFOQUINOVOSYL TRANSFERASE SQD2"/>
    <property type="match status" value="1"/>
</dbReference>
<dbReference type="RefSeq" id="WP_034648218.1">
    <property type="nucleotide sequence ID" value="NZ_BCVB01000009.1"/>
</dbReference>
<feature type="domain" description="Glycosyl transferase family 1" evidence="1">
    <location>
        <begin position="170"/>
        <end position="340"/>
    </location>
</feature>
<dbReference type="InterPro" id="IPR001296">
    <property type="entry name" value="Glyco_trans_1"/>
</dbReference>
<evidence type="ECO:0000259" key="1">
    <source>
        <dbReference type="Pfam" id="PF00534"/>
    </source>
</evidence>
<dbReference type="InterPro" id="IPR050194">
    <property type="entry name" value="Glycosyltransferase_grp1"/>
</dbReference>
<dbReference type="Gene3D" id="3.40.50.2000">
    <property type="entry name" value="Glycogen Phosphorylase B"/>
    <property type="match status" value="2"/>
</dbReference>
<dbReference type="KEGG" id="bmeg:BG04_2217"/>
<dbReference type="GO" id="GO:0016757">
    <property type="term" value="F:glycosyltransferase activity"/>
    <property type="evidence" value="ECO:0007669"/>
    <property type="project" value="InterPro"/>
</dbReference>
<dbReference type="AlphaFoldDB" id="A0A0B6ASB5"/>
<name>A0A0B6ASB5_PRIM2</name>
<gene>
    <name evidence="2" type="ORF">BG04_2217</name>
</gene>
<dbReference type="HOGENOM" id="CLU_009583_2_4_9"/>
<sequence length="362" mass="41502">MKVLLISNMYPSREFPSYGVFVQNTEQILLNNQFQVDRIVLQKKKTKLQKLFGYALHYTKIIWSGLTKKYDYIYVHYAAHNAAPLLLLKKLNSRVTIITNVHGSDVVPEVSSQEKFQPRVKQLLKESAKIITPSPYYMSLVKEKYEVKTPIYIFPSGGVNPDVFYPFLDRNEAFEMLKLDPNQKYIGCVSRIDVGKGWEYYLKAIAHLEEATPTFYKYLYIGSGKDEDAFHNLAEELGIKEKIIHFPLLPQTSLKYVYNAIDAFIFPTVREGESLGLVGLEAMACGTPVIGSKIGGLKDYIIEGKNGLFFQPGNEIELAEKLWFFMSSSEEYKQRLSRQAILTAHDYTINVISEKLPRIFND</sequence>
<dbReference type="EMBL" id="CP009920">
    <property type="protein sequence ID" value="AJI22744.1"/>
    <property type="molecule type" value="Genomic_DNA"/>
</dbReference>
<protein>
    <submittedName>
        <fullName evidence="2">Glycosyl transferases group 1 family protein</fullName>
    </submittedName>
</protein>
<dbReference type="Proteomes" id="UP000031829">
    <property type="component" value="Chromosome"/>
</dbReference>
<organism evidence="2 3">
    <name type="scientific">Priestia megaterium (strain ATCC 14581 / DSM 32 / CCUG 1817 / JCM 2506 / NBRC 15308 / NCIMB 9376 / NCTC 10342 / NRRL B-14308 / VKM B-512 / Ford 19)</name>
    <name type="common">Bacillus megaterium</name>
    <dbReference type="NCBI Taxonomy" id="1348623"/>
    <lineage>
        <taxon>Bacteria</taxon>
        <taxon>Bacillati</taxon>
        <taxon>Bacillota</taxon>
        <taxon>Bacilli</taxon>
        <taxon>Bacillales</taxon>
        <taxon>Bacillaceae</taxon>
        <taxon>Priestia</taxon>
    </lineage>
</organism>
<proteinExistence type="predicted"/>